<dbReference type="SMART" id="SM00530">
    <property type="entry name" value="HTH_XRE"/>
    <property type="match status" value="1"/>
</dbReference>
<gene>
    <name evidence="3" type="ORF">K8W16_06270</name>
</gene>
<protein>
    <submittedName>
        <fullName evidence="3">Helix-turn-helix domain-containing protein</fullName>
    </submittedName>
</protein>
<dbReference type="GO" id="GO:0003677">
    <property type="term" value="F:DNA binding"/>
    <property type="evidence" value="ECO:0007669"/>
    <property type="project" value="UniProtKB-KW"/>
</dbReference>
<keyword evidence="1" id="KW-0238">DNA-binding</keyword>
<name>A0A921DSR8_9BACT</name>
<evidence type="ECO:0000313" key="3">
    <source>
        <dbReference type="EMBL" id="HJD97232.1"/>
    </source>
</evidence>
<dbReference type="InterPro" id="IPR001387">
    <property type="entry name" value="Cro/C1-type_HTH"/>
</dbReference>
<evidence type="ECO:0000259" key="2">
    <source>
        <dbReference type="PROSITE" id="PS50943"/>
    </source>
</evidence>
<dbReference type="EMBL" id="DYZA01000123">
    <property type="protein sequence ID" value="HJD97232.1"/>
    <property type="molecule type" value="Genomic_DNA"/>
</dbReference>
<dbReference type="Gene3D" id="1.10.260.40">
    <property type="entry name" value="lambda repressor-like DNA-binding domains"/>
    <property type="match status" value="1"/>
</dbReference>
<sequence length="78" mass="9243">MKKNSDAFGPVLRRIRMEKRLTQEELSERLGVAAPYISMLESGHKYPNLEMFFRIAEALDVRPGRMMEEMEERIRREA</sequence>
<feature type="domain" description="HTH cro/C1-type" evidence="2">
    <location>
        <begin position="12"/>
        <end position="66"/>
    </location>
</feature>
<reference evidence="3" key="2">
    <citation type="submission" date="2021-09" db="EMBL/GenBank/DDBJ databases">
        <authorList>
            <person name="Gilroy R."/>
        </authorList>
    </citation>
    <scope>NUCLEOTIDE SEQUENCE</scope>
    <source>
        <strain evidence="3">ChiGjej2B2-19336</strain>
    </source>
</reference>
<dbReference type="InterPro" id="IPR050807">
    <property type="entry name" value="TransReg_Diox_bact_type"/>
</dbReference>
<evidence type="ECO:0000313" key="4">
    <source>
        <dbReference type="Proteomes" id="UP000698963"/>
    </source>
</evidence>
<dbReference type="Proteomes" id="UP000698963">
    <property type="component" value="Unassembled WGS sequence"/>
</dbReference>
<dbReference type="PANTHER" id="PTHR46797">
    <property type="entry name" value="HTH-TYPE TRANSCRIPTIONAL REGULATOR"/>
    <property type="match status" value="1"/>
</dbReference>
<dbReference type="GO" id="GO:0005829">
    <property type="term" value="C:cytosol"/>
    <property type="evidence" value="ECO:0007669"/>
    <property type="project" value="TreeGrafter"/>
</dbReference>
<dbReference type="PANTHER" id="PTHR46797:SF1">
    <property type="entry name" value="METHYLPHOSPHONATE SYNTHASE"/>
    <property type="match status" value="1"/>
</dbReference>
<dbReference type="RefSeq" id="WP_304122170.1">
    <property type="nucleotide sequence ID" value="NZ_DYZA01000123.1"/>
</dbReference>
<dbReference type="AlphaFoldDB" id="A0A921DSR8"/>
<dbReference type="PROSITE" id="PS50943">
    <property type="entry name" value="HTH_CROC1"/>
    <property type="match status" value="1"/>
</dbReference>
<proteinExistence type="predicted"/>
<dbReference type="Pfam" id="PF01381">
    <property type="entry name" value="HTH_3"/>
    <property type="match status" value="1"/>
</dbReference>
<reference evidence="3" key="1">
    <citation type="journal article" date="2021" name="PeerJ">
        <title>Extensive microbial diversity within the chicken gut microbiome revealed by metagenomics and culture.</title>
        <authorList>
            <person name="Gilroy R."/>
            <person name="Ravi A."/>
            <person name="Getino M."/>
            <person name="Pursley I."/>
            <person name="Horton D.L."/>
            <person name="Alikhan N.F."/>
            <person name="Baker D."/>
            <person name="Gharbi K."/>
            <person name="Hall N."/>
            <person name="Watson M."/>
            <person name="Adriaenssens E.M."/>
            <person name="Foster-Nyarko E."/>
            <person name="Jarju S."/>
            <person name="Secka A."/>
            <person name="Antonio M."/>
            <person name="Oren A."/>
            <person name="Chaudhuri R.R."/>
            <person name="La Ragione R."/>
            <person name="Hildebrand F."/>
            <person name="Pallen M.J."/>
        </authorList>
    </citation>
    <scope>NUCLEOTIDE SEQUENCE</scope>
    <source>
        <strain evidence="3">ChiGjej2B2-19336</strain>
    </source>
</reference>
<organism evidence="3 4">
    <name type="scientific">Mailhella massiliensis</name>
    <dbReference type="NCBI Taxonomy" id="1903261"/>
    <lineage>
        <taxon>Bacteria</taxon>
        <taxon>Pseudomonadati</taxon>
        <taxon>Thermodesulfobacteriota</taxon>
        <taxon>Desulfovibrionia</taxon>
        <taxon>Desulfovibrionales</taxon>
        <taxon>Desulfovibrionaceae</taxon>
        <taxon>Mailhella</taxon>
    </lineage>
</organism>
<evidence type="ECO:0000256" key="1">
    <source>
        <dbReference type="ARBA" id="ARBA00023125"/>
    </source>
</evidence>
<dbReference type="GO" id="GO:0003700">
    <property type="term" value="F:DNA-binding transcription factor activity"/>
    <property type="evidence" value="ECO:0007669"/>
    <property type="project" value="TreeGrafter"/>
</dbReference>
<dbReference type="CDD" id="cd00093">
    <property type="entry name" value="HTH_XRE"/>
    <property type="match status" value="1"/>
</dbReference>
<comment type="caution">
    <text evidence="3">The sequence shown here is derived from an EMBL/GenBank/DDBJ whole genome shotgun (WGS) entry which is preliminary data.</text>
</comment>
<dbReference type="SUPFAM" id="SSF47413">
    <property type="entry name" value="lambda repressor-like DNA-binding domains"/>
    <property type="match status" value="1"/>
</dbReference>
<accession>A0A921DSR8</accession>
<dbReference type="InterPro" id="IPR010982">
    <property type="entry name" value="Lambda_DNA-bd_dom_sf"/>
</dbReference>